<protein>
    <submittedName>
        <fullName evidence="1">Uncharacterized protein</fullName>
    </submittedName>
</protein>
<evidence type="ECO:0000313" key="2">
    <source>
        <dbReference type="Proteomes" id="UP000297747"/>
    </source>
</evidence>
<evidence type="ECO:0000313" key="1">
    <source>
        <dbReference type="EMBL" id="TFU30868.1"/>
    </source>
</evidence>
<gene>
    <name evidence="1" type="ORF">E4U01_04425</name>
</gene>
<proteinExistence type="predicted"/>
<comment type="caution">
    <text evidence="1">The sequence shown here is derived from an EMBL/GenBank/DDBJ whole genome shotgun (WGS) entry which is preliminary data.</text>
</comment>
<sequence>MLVDEVIFHKEKPNYNRHQFGFYTLDQLVPVIHCLHSPIPHSLERLRYSHLVYIFITSLTRLAVPQYYL</sequence>
<accession>A0A4Y9FRJ6</accession>
<dbReference type="Proteomes" id="UP000297747">
    <property type="component" value="Unassembled WGS sequence"/>
</dbReference>
<organism evidence="1 2">
    <name type="scientific">Streptococcus acidominimus</name>
    <dbReference type="NCBI Taxonomy" id="1326"/>
    <lineage>
        <taxon>Bacteria</taxon>
        <taxon>Bacillati</taxon>
        <taxon>Bacillota</taxon>
        <taxon>Bacilli</taxon>
        <taxon>Lactobacillales</taxon>
        <taxon>Streptococcaceae</taxon>
        <taxon>Streptococcus</taxon>
    </lineage>
</organism>
<dbReference type="EMBL" id="SPQA01000012">
    <property type="protein sequence ID" value="TFU30868.1"/>
    <property type="molecule type" value="Genomic_DNA"/>
</dbReference>
<reference evidence="1 2" key="1">
    <citation type="submission" date="2019-03" db="EMBL/GenBank/DDBJ databases">
        <title>Diversity of the mouse oral microbiome.</title>
        <authorList>
            <person name="Joseph S."/>
            <person name="Aduse-Opoku J."/>
            <person name="Curtis M."/>
            <person name="Wade W."/>
            <person name="Hashim A."/>
        </authorList>
    </citation>
    <scope>NUCLEOTIDE SEQUENCE [LARGE SCALE GENOMIC DNA]</scope>
    <source>
        <strain evidence="1 2">HT4</strain>
    </source>
</reference>
<dbReference type="AlphaFoldDB" id="A0A4Y9FRJ6"/>
<name>A0A4Y9FRJ6_STRAI</name>